<name>A0A182VCD3_ANOME</name>
<keyword evidence="2" id="KW-1185">Reference proteome</keyword>
<organism evidence="1 2">
    <name type="scientific">Anopheles merus</name>
    <name type="common">Mosquito</name>
    <dbReference type="NCBI Taxonomy" id="30066"/>
    <lineage>
        <taxon>Eukaryota</taxon>
        <taxon>Metazoa</taxon>
        <taxon>Ecdysozoa</taxon>
        <taxon>Arthropoda</taxon>
        <taxon>Hexapoda</taxon>
        <taxon>Insecta</taxon>
        <taxon>Pterygota</taxon>
        <taxon>Neoptera</taxon>
        <taxon>Endopterygota</taxon>
        <taxon>Diptera</taxon>
        <taxon>Nematocera</taxon>
        <taxon>Culicoidea</taxon>
        <taxon>Culicidae</taxon>
        <taxon>Anophelinae</taxon>
        <taxon>Anopheles</taxon>
    </lineage>
</organism>
<dbReference type="VEuPathDB" id="VectorBase:AMEM012563"/>
<proteinExistence type="predicted"/>
<evidence type="ECO:0000313" key="2">
    <source>
        <dbReference type="Proteomes" id="UP000075903"/>
    </source>
</evidence>
<reference evidence="1" key="1">
    <citation type="submission" date="2020-05" db="UniProtKB">
        <authorList>
            <consortium name="EnsemblMetazoa"/>
        </authorList>
    </citation>
    <scope>IDENTIFICATION</scope>
    <source>
        <strain evidence="1">MAF</strain>
    </source>
</reference>
<dbReference type="Proteomes" id="UP000075903">
    <property type="component" value="Unassembled WGS sequence"/>
</dbReference>
<evidence type="ECO:0000313" key="1">
    <source>
        <dbReference type="EnsemblMetazoa" id="AMEM012563-PA"/>
    </source>
</evidence>
<sequence>MGNGISAGKFIKSAIPSFITVPCVCAAAPGANRAQAYITHVTHDGSTFHYPARNHKPKPGMNLSSRKVCECVRGHDLSSSSLPDKATDESAAMLLLFDVFVSSTRVLMEKGKFE</sequence>
<accession>A0A182VCD3</accession>
<protein>
    <submittedName>
        <fullName evidence="1">Uncharacterized protein</fullName>
    </submittedName>
</protein>
<dbReference type="AlphaFoldDB" id="A0A182VCD3"/>
<dbReference type="EnsemblMetazoa" id="AMEM012563-RA">
    <property type="protein sequence ID" value="AMEM012563-PA"/>
    <property type="gene ID" value="AMEM012563"/>
</dbReference>